<dbReference type="Proteomes" id="UP000223749">
    <property type="component" value="Chromosome"/>
</dbReference>
<name>A0A2D1UBE6_9SPHI</name>
<reference evidence="1 2" key="1">
    <citation type="submission" date="2017-10" db="EMBL/GenBank/DDBJ databases">
        <title>Whole genome of Pedobacter ginsengisoli T01R-27 isolated from tomato rhizosphere.</title>
        <authorList>
            <person name="Weon H.-Y."/>
            <person name="Lee S.A."/>
            <person name="Sang M.K."/>
            <person name="Song J."/>
        </authorList>
    </citation>
    <scope>NUCLEOTIDE SEQUENCE [LARGE SCALE GENOMIC DNA]</scope>
    <source>
        <strain evidence="1 2">T01R-27</strain>
    </source>
</reference>
<dbReference type="OrthoDB" id="1000127at2"/>
<gene>
    <name evidence="1" type="ORF">CPT03_21945</name>
</gene>
<proteinExistence type="predicted"/>
<dbReference type="RefSeq" id="WP_099440818.1">
    <property type="nucleotide sequence ID" value="NZ_CP024091.1"/>
</dbReference>
<evidence type="ECO:0000313" key="2">
    <source>
        <dbReference type="Proteomes" id="UP000223749"/>
    </source>
</evidence>
<organism evidence="1 2">
    <name type="scientific">Pedobacter ginsengisoli</name>
    <dbReference type="NCBI Taxonomy" id="363852"/>
    <lineage>
        <taxon>Bacteria</taxon>
        <taxon>Pseudomonadati</taxon>
        <taxon>Bacteroidota</taxon>
        <taxon>Sphingobacteriia</taxon>
        <taxon>Sphingobacteriales</taxon>
        <taxon>Sphingobacteriaceae</taxon>
        <taxon>Pedobacter</taxon>
    </lineage>
</organism>
<protein>
    <recommendedName>
        <fullName evidence="3">Helicase/UvrB N-terminal domain-containing protein</fullName>
    </recommendedName>
</protein>
<dbReference type="AlphaFoldDB" id="A0A2D1UBE6"/>
<dbReference type="EMBL" id="CP024091">
    <property type="protein sequence ID" value="ATP58940.1"/>
    <property type="molecule type" value="Genomic_DNA"/>
</dbReference>
<evidence type="ECO:0000313" key="1">
    <source>
        <dbReference type="EMBL" id="ATP58940.1"/>
    </source>
</evidence>
<dbReference type="KEGG" id="pgs:CPT03_21945"/>
<keyword evidence="2" id="KW-1185">Reference proteome</keyword>
<accession>A0A2D1UBE6</accession>
<evidence type="ECO:0008006" key="3">
    <source>
        <dbReference type="Google" id="ProtNLM"/>
    </source>
</evidence>
<sequence>MNAKHLETKAALSTILQSVIESKTIPTEPNYNYCYLDGAHDAIKTIVTRLHVADRLGKAFDVLPSNANIDKGRCGIGGTTLEIEAKRHSIFIVCTLGGIIGKANDNPEIFAIHGKMKPKDIVPELMKDMGYRKLFVTPDSFWKIIEAAEDSIGLNKLHSDYFVLYDEVHTAVTEAWRPNVLAPFKWIWDFKNKSFITATPCEINDPNFLALQTYRIEFHEPHVGKVNIIECKPYEISSCVDAHIANAPNLPGNLFFFYNSVTEIAEAIKRNGIKDCHIYCAAKGDNYEKLPEQLEVFHKEPKTGEYAKINFFTTRYFECFDLMAKNATIILVTDTTKPHTRVGISNKGVQAVGRIRDNGEEGDKPYMIAHITNHRSRKKMKSREEFKQEYDLHKTLVIPYNQYVEKCNCSKVKPLISAQEPIKAITEIDEGTNIATFSQNKLDQVINELVCNEEFNDLQFIIDAWERGKYGVSVTEHRSIPGLKKTAKKNRFRQLINLIHDLETNRAGYMMGVAAKRLKEIQKESPLAFEAYHTLSIDGIDALDYNEKAIRTELTVLHNISAKAKLLYLLDKEFEVGDEKLSAKNLTDRLQHCYGVVRLLNVGNPDAIQKAHLADFEREGWFKIKDARETGKEPRTYSIAEKLFNLDEPLYSSDESVSPQNT</sequence>